<dbReference type="InterPro" id="IPR011193">
    <property type="entry name" value="Orn/lys/arg_de-COase"/>
</dbReference>
<evidence type="ECO:0000256" key="3">
    <source>
        <dbReference type="ARBA" id="ARBA00022898"/>
    </source>
</evidence>
<comment type="similarity">
    <text evidence="1">Belongs to the Orn/Lys/Arg decarboxylase class-I family.</text>
</comment>
<evidence type="ECO:0000256" key="2">
    <source>
        <dbReference type="ARBA" id="ARBA00022793"/>
    </source>
</evidence>
<comment type="caution">
    <text evidence="6">The sequence shown here is derived from an EMBL/GenBank/DDBJ whole genome shotgun (WGS) entry which is preliminary data.</text>
</comment>
<dbReference type="GO" id="GO:0030170">
    <property type="term" value="F:pyridoxal phosphate binding"/>
    <property type="evidence" value="ECO:0007669"/>
    <property type="project" value="TreeGrafter"/>
</dbReference>
<dbReference type="CDD" id="cd00615">
    <property type="entry name" value="Orn_deC_like"/>
    <property type="match status" value="1"/>
</dbReference>
<dbReference type="InterPro" id="IPR015421">
    <property type="entry name" value="PyrdxlP-dep_Trfase_major"/>
</dbReference>
<reference evidence="6 7" key="1">
    <citation type="submission" date="2019-10" db="EMBL/GenBank/DDBJ databases">
        <title>Lysobacter alkalisoli sp. nov., isolated from saline-alkaline soil.</title>
        <authorList>
            <person name="Sun J.-Q."/>
        </authorList>
    </citation>
    <scope>NUCLEOTIDE SEQUENCE [LARGE SCALE GENOMIC DNA]</scope>
    <source>
        <strain evidence="6 7">KCTC 42381</strain>
    </source>
</reference>
<feature type="domain" description="Orn/Lys/Arg decarboxylases family 1 pyridoxal-P attachment site" evidence="5">
    <location>
        <begin position="390"/>
        <end position="404"/>
    </location>
</feature>
<evidence type="ECO:0000313" key="6">
    <source>
        <dbReference type="EMBL" id="KAB8188915.1"/>
    </source>
</evidence>
<keyword evidence="2" id="KW-0210">Decarboxylase</keyword>
<dbReference type="InterPro" id="IPR000310">
    <property type="entry name" value="Orn/Lys/Arg_deCO2ase_major_dom"/>
</dbReference>
<dbReference type="GO" id="GO:0005829">
    <property type="term" value="C:cytosol"/>
    <property type="evidence" value="ECO:0007669"/>
    <property type="project" value="TreeGrafter"/>
</dbReference>
<dbReference type="Pfam" id="PF01276">
    <property type="entry name" value="OKR_DC_1"/>
    <property type="match status" value="1"/>
</dbReference>
<organism evidence="6 7">
    <name type="scientific">Marilutibacter maris</name>
    <dbReference type="NCBI Taxonomy" id="1605891"/>
    <lineage>
        <taxon>Bacteria</taxon>
        <taxon>Pseudomonadati</taxon>
        <taxon>Pseudomonadota</taxon>
        <taxon>Gammaproteobacteria</taxon>
        <taxon>Lysobacterales</taxon>
        <taxon>Lysobacteraceae</taxon>
        <taxon>Marilutibacter</taxon>
    </lineage>
</organism>
<evidence type="ECO:0000313" key="7">
    <source>
        <dbReference type="Proteomes" id="UP000320431"/>
    </source>
</evidence>
<dbReference type="Gene3D" id="3.90.100.10">
    <property type="entry name" value="Orn/Lys/Arg decarboxylase, C-terminal domain"/>
    <property type="match status" value="1"/>
</dbReference>
<name>A0A508ATZ2_9GAMM</name>
<dbReference type="GO" id="GO:0008792">
    <property type="term" value="F:arginine decarboxylase activity"/>
    <property type="evidence" value="ECO:0007669"/>
    <property type="project" value="TreeGrafter"/>
</dbReference>
<keyword evidence="3" id="KW-0663">Pyridoxal phosphate</keyword>
<dbReference type="SUPFAM" id="SSF55904">
    <property type="entry name" value="Ornithine decarboxylase C-terminal domain"/>
    <property type="match status" value="1"/>
</dbReference>
<dbReference type="InterPro" id="IPR008286">
    <property type="entry name" value="Prn/Lys/Arg_de-COase_C"/>
</dbReference>
<dbReference type="InterPro" id="IPR005308">
    <property type="entry name" value="OKR_de-COase_N"/>
</dbReference>
<dbReference type="Pfam" id="PF03709">
    <property type="entry name" value="OKR_DC_1_N"/>
    <property type="match status" value="1"/>
</dbReference>
<proteinExistence type="inferred from homology"/>
<dbReference type="Gene3D" id="3.40.50.2300">
    <property type="match status" value="1"/>
</dbReference>
<dbReference type="Pfam" id="PF03711">
    <property type="entry name" value="OKR_DC_1_C"/>
    <property type="match status" value="1"/>
</dbReference>
<keyword evidence="4" id="KW-0456">Lyase</keyword>
<dbReference type="SUPFAM" id="SSF53383">
    <property type="entry name" value="PLP-dependent transferases"/>
    <property type="match status" value="1"/>
</dbReference>
<dbReference type="EMBL" id="VICD02000157">
    <property type="protein sequence ID" value="KAB8188915.1"/>
    <property type="molecule type" value="Genomic_DNA"/>
</dbReference>
<dbReference type="InterPro" id="IPR036633">
    <property type="entry name" value="Prn/Lys/Arg_de-COase_C_sf"/>
</dbReference>
<dbReference type="Gene3D" id="3.40.640.10">
    <property type="entry name" value="Type I PLP-dependent aspartate aminotransferase-like (Major domain)"/>
    <property type="match status" value="1"/>
</dbReference>
<dbReference type="Gene3D" id="3.90.1150.10">
    <property type="entry name" value="Aspartate Aminotransferase, domain 1"/>
    <property type="match status" value="1"/>
</dbReference>
<dbReference type="PIRSF" id="PIRSF009393">
    <property type="entry name" value="Orn_decarb"/>
    <property type="match status" value="1"/>
</dbReference>
<accession>A0A508ATZ2</accession>
<dbReference type="FunFam" id="3.40.640.10:FF:000008">
    <property type="entry name" value="Lysine decarboxylase, inducible"/>
    <property type="match status" value="1"/>
</dbReference>
<dbReference type="InterPro" id="IPR015422">
    <property type="entry name" value="PyrdxlP-dep_Trfase_small"/>
</dbReference>
<dbReference type="Proteomes" id="UP000320431">
    <property type="component" value="Unassembled WGS sequence"/>
</dbReference>
<evidence type="ECO:0000256" key="1">
    <source>
        <dbReference type="ARBA" id="ARBA00010671"/>
    </source>
</evidence>
<sequence length="762" mass="84874">MYFNSLDYPLVIIDADYDSPRINGILIRALADELRKNDRRVLCGLTLDDARAGARTYVAASAVLISIDGTEENDDQFQQLLAFLREQSKRRADLPVFLYGDRRTIEKVPSKLLKYVHGYIFLFEDTKSFIARQVMRAADDYMAKLLPPFFKALIHHAAESNYSWHTPGHAGGVAFTKSPVGRALHQFYGENTLRSDLSISVPELGSLLDHTGPIRDAEAEAARNFGADHTFFVTNGTSTANKIVWHGTVARGDIVFVDRNCHKSLLHSLIMTGGIPVYFTPSRNAHGIIGPISLDQFSGEALQKMIAANPLASKAAKPGGKPRIAVVTNSTYDGLCYNAEKIADNLGSAVDYLHFDEAWYAYAAFHPFYENHYGMAKGKPREQDAIIFTTHSTHKLLAAFSQASMIHVRNAATRELDAERFNESFMMHTSTSPHYGIIAACDVASKMMEGEAGRSLVQEMHDEAVTFRRAMLHVSQDLGRDDWWFKVWQPDGVERSIGQADSDKPLTTSRPDWYLRPDAHWHGFDNLADDYVLIDPVKVTLLTPGLAMDGTMGKLGIPAAVLSKFLWTRGITVEKTNLYSVLFLFSMGITKGKWSTLVTELLAFKDLYDSNAPLTRALPSLVEEHPVAYADWGLRDLCAALHAFNDEFRVAEVMREMYVDLPEPVMTPAEAYNHLVQGQIERVDIDQISGRVAGTMLVPYPPGIPTIMPGERFGAQDEPIIQSLRIAREQNARFPGFESDVHGLIIDNSGAQPSYKVEVLKL</sequence>
<dbReference type="PANTHER" id="PTHR45229:SF3">
    <property type="entry name" value="BIODEGRADATIVE ARGININE DECARBOXYLASE"/>
    <property type="match status" value="1"/>
</dbReference>
<dbReference type="AlphaFoldDB" id="A0A508ATZ2"/>
<dbReference type="PROSITE" id="PS00703">
    <property type="entry name" value="OKR_DC_1"/>
    <property type="match status" value="1"/>
</dbReference>
<evidence type="ECO:0000259" key="5">
    <source>
        <dbReference type="PROSITE" id="PS00703"/>
    </source>
</evidence>
<evidence type="ECO:0000256" key="4">
    <source>
        <dbReference type="ARBA" id="ARBA00023239"/>
    </source>
</evidence>
<dbReference type="GO" id="GO:0006527">
    <property type="term" value="P:L-arginine catabolic process"/>
    <property type="evidence" value="ECO:0007669"/>
    <property type="project" value="TreeGrafter"/>
</dbReference>
<dbReference type="InterPro" id="IPR015424">
    <property type="entry name" value="PyrdxlP-dep_Trfase"/>
</dbReference>
<dbReference type="PANTHER" id="PTHR45229">
    <property type="entry name" value="CONSTITUTIVE ORNITHINE DECARBOXYLASE"/>
    <property type="match status" value="1"/>
</dbReference>
<dbReference type="RefSeq" id="WP_141482223.1">
    <property type="nucleotide sequence ID" value="NZ_VICD02000157.1"/>
</dbReference>
<protein>
    <submittedName>
        <fullName evidence="6">Lysine decarboxylase</fullName>
    </submittedName>
</protein>
<gene>
    <name evidence="6" type="ORF">FKV24_009620</name>
</gene>